<dbReference type="CDD" id="cd16024">
    <property type="entry name" value="GPI_EPT_2"/>
    <property type="match status" value="1"/>
</dbReference>
<comment type="similarity">
    <text evidence="3">Belongs to the PIGG/PIGN/PIGO family. PIGG subfamily.</text>
</comment>
<dbReference type="AlphaFoldDB" id="A0A2U1P221"/>
<comment type="subcellular location">
    <subcellularLocation>
        <location evidence="1">Endoplasmic reticulum membrane</location>
        <topology evidence="1">Multi-pass membrane protein</topology>
    </subcellularLocation>
</comment>
<evidence type="ECO:0000256" key="6">
    <source>
        <dbReference type="ARBA" id="ARBA00022692"/>
    </source>
</evidence>
<feature type="transmembrane region" description="Helical" evidence="11">
    <location>
        <begin position="581"/>
        <end position="599"/>
    </location>
</feature>
<evidence type="ECO:0000256" key="3">
    <source>
        <dbReference type="ARBA" id="ARBA00005315"/>
    </source>
</evidence>
<evidence type="ECO:0000256" key="2">
    <source>
        <dbReference type="ARBA" id="ARBA00004687"/>
    </source>
</evidence>
<dbReference type="EMBL" id="PKPP01001805">
    <property type="protein sequence ID" value="PWA79782.1"/>
    <property type="molecule type" value="Genomic_DNA"/>
</dbReference>
<dbReference type="PANTHER" id="PTHR23072:SF0">
    <property type="entry name" value="GPI ETHANOLAMINE PHOSPHATE TRANSFERASE 2"/>
    <property type="match status" value="1"/>
</dbReference>
<feature type="transmembrane region" description="Helical" evidence="11">
    <location>
        <begin position="782"/>
        <end position="806"/>
    </location>
</feature>
<evidence type="ECO:0000256" key="11">
    <source>
        <dbReference type="SAM" id="Phobius"/>
    </source>
</evidence>
<dbReference type="UniPathway" id="UPA00196"/>
<dbReference type="Gene3D" id="3.40.720.10">
    <property type="entry name" value="Alkaline Phosphatase, subunit A"/>
    <property type="match status" value="1"/>
</dbReference>
<evidence type="ECO:0000256" key="4">
    <source>
        <dbReference type="ARBA" id="ARBA00022502"/>
    </source>
</evidence>
<evidence type="ECO:0000256" key="10">
    <source>
        <dbReference type="ARBA" id="ARBA00023180"/>
    </source>
</evidence>
<comment type="pathway">
    <text evidence="2">Glycolipid biosynthesis; glycosylphosphatidylinositol-anchor biosynthesis.</text>
</comment>
<evidence type="ECO:0000256" key="8">
    <source>
        <dbReference type="ARBA" id="ARBA00022989"/>
    </source>
</evidence>
<dbReference type="PANTHER" id="PTHR23072">
    <property type="entry name" value="PHOSPHATIDYLINOSITOL GLYCAN-RELATED"/>
    <property type="match status" value="1"/>
</dbReference>
<feature type="transmembrane region" description="Helical" evidence="11">
    <location>
        <begin position="741"/>
        <end position="762"/>
    </location>
</feature>
<feature type="transmembrane region" description="Helical" evidence="11">
    <location>
        <begin position="445"/>
        <end position="465"/>
    </location>
</feature>
<evidence type="ECO:0000313" key="13">
    <source>
        <dbReference type="EMBL" id="PWA79782.1"/>
    </source>
</evidence>
<feature type="transmembrane region" description="Helical" evidence="11">
    <location>
        <begin position="827"/>
        <end position="852"/>
    </location>
</feature>
<evidence type="ECO:0000256" key="7">
    <source>
        <dbReference type="ARBA" id="ARBA00022824"/>
    </source>
</evidence>
<dbReference type="SUPFAM" id="SSF53649">
    <property type="entry name" value="Alkaline phosphatase-like"/>
    <property type="match status" value="1"/>
</dbReference>
<evidence type="ECO:0000313" key="14">
    <source>
        <dbReference type="Proteomes" id="UP000245207"/>
    </source>
</evidence>
<keyword evidence="8 11" id="KW-1133">Transmembrane helix</keyword>
<sequence>MSYKTLSCTTLTLVTGAAIFIQITGLSLFISGFFPIKPALSGVSGPDSFHPPSSDSVYDVNYTTLHPHQLKSLYQVVVIDGLPAEFVLGRDGQPPSKIFKDAMPYTQSLLANNMALGYHAKAAPPTVTLPRLKAMTTGSIGGFLDVLFNFNTQALLEDNIIGQFFRIGWKMVMLGDETWLKLFPGLFTRHDGVSSFFVKDTVQVDHNVSRHLSSELYKNDWNLLILHYLGLDHVGHLGGRSSTLMGPKLQEMDEVIKVIHMSAIQSQESDHTRTLLVVVSDHGMQENGNHGGSSYEETDSLALFVGPRSSRVSATYDTINQVDIAPTLALLFGVPIPKNNAGYLITDLFNPIEDHQLLRLLELNSCQLLRLLQAQSTYSTCGSLKDTPSCLFFDAASRHRSWKSKNDFRSANDDDFKSTVLAYNQFLRTASEQLSHTATDKPSGLLTSGIMAMLLSCVMFLGLLYKLGQEIYPKVQIHKFQLAEALVGGIIVIIVLSMGSSSLVEEEQYLWHFMTSTFFLVLLRETIKSTTGNRNRTCSQLCLIAVILFCGRLLRGWHQGGVNWTHLPDISKSLEMAGNDYLKSFQLVSLVLVISLCLYTLSSLWSKSKRYIIIVVGLSYLCGGLLVLKYIIKYQGTGVAASDNDAILAIQFIYGFSVTISTVTVIASPWLMSFQSKDLVLAIKDCLYVIGMTYIFGWCLLQLLLQQPVNSMPIALLLVQIIATIYYVSHGGSDVKQWVEIAAIYYVGMAGHFSLGNTNTLATIDVAGAFIGISSHSTVLSGLIMFVITFASPMLSLLSMVMSISMKDINALLKTREVNTSQLLKMILGFPCLVPLGINSVLLVAYTIILLLMRNHLFIWTVFSPKYIYVVVTAACVLIGVLIVASTVTYTICVAAFLVRHRHKDSISYVDAISSRGPGW</sequence>
<dbReference type="InterPro" id="IPR039527">
    <property type="entry name" value="PIGG/GPI7"/>
</dbReference>
<keyword evidence="14" id="KW-1185">Reference proteome</keyword>
<reference evidence="13 14" key="1">
    <citation type="journal article" date="2018" name="Mol. Plant">
        <title>The genome of Artemisia annua provides insight into the evolution of Asteraceae family and artemisinin biosynthesis.</title>
        <authorList>
            <person name="Shen Q."/>
            <person name="Zhang L."/>
            <person name="Liao Z."/>
            <person name="Wang S."/>
            <person name="Yan T."/>
            <person name="Shi P."/>
            <person name="Liu M."/>
            <person name="Fu X."/>
            <person name="Pan Q."/>
            <person name="Wang Y."/>
            <person name="Lv Z."/>
            <person name="Lu X."/>
            <person name="Zhang F."/>
            <person name="Jiang W."/>
            <person name="Ma Y."/>
            <person name="Chen M."/>
            <person name="Hao X."/>
            <person name="Li L."/>
            <person name="Tang Y."/>
            <person name="Lv G."/>
            <person name="Zhou Y."/>
            <person name="Sun X."/>
            <person name="Brodelius P.E."/>
            <person name="Rose J.K.C."/>
            <person name="Tang K."/>
        </authorList>
    </citation>
    <scope>NUCLEOTIDE SEQUENCE [LARGE SCALE GENOMIC DNA]</scope>
    <source>
        <strain evidence="14">cv. Huhao1</strain>
        <tissue evidence="13">Leaf</tissue>
    </source>
</reference>
<keyword evidence="9 11" id="KW-0472">Membrane</keyword>
<feature type="domain" description="GPI ethanolamine phosphate transferase 2 C-terminal" evidence="12">
    <location>
        <begin position="480"/>
        <end position="890"/>
    </location>
</feature>
<dbReference type="InterPro" id="IPR002591">
    <property type="entry name" value="Phosphodiest/P_Trfase"/>
</dbReference>
<feature type="transmembrane region" description="Helical" evidence="11">
    <location>
        <begin position="686"/>
        <end position="705"/>
    </location>
</feature>
<feature type="transmembrane region" description="Helical" evidence="11">
    <location>
        <begin position="652"/>
        <end position="674"/>
    </location>
</feature>
<name>A0A2U1P221_ARTAN</name>
<evidence type="ECO:0000256" key="5">
    <source>
        <dbReference type="ARBA" id="ARBA00022679"/>
    </source>
</evidence>
<dbReference type="InterPro" id="IPR017850">
    <property type="entry name" value="Alkaline_phosphatase_core_sf"/>
</dbReference>
<feature type="transmembrane region" description="Helical" evidence="11">
    <location>
        <begin position="485"/>
        <end position="503"/>
    </location>
</feature>
<dbReference type="OrthoDB" id="272139at2759"/>
<keyword evidence="4" id="KW-0337">GPI-anchor biosynthesis</keyword>
<dbReference type="Pfam" id="PF19316">
    <property type="entry name" value="PIGO_PIGG"/>
    <property type="match status" value="1"/>
</dbReference>
<feature type="transmembrane region" description="Helical" evidence="11">
    <location>
        <begin position="611"/>
        <end position="632"/>
    </location>
</feature>
<evidence type="ECO:0000259" key="12">
    <source>
        <dbReference type="Pfam" id="PF19316"/>
    </source>
</evidence>
<protein>
    <submittedName>
        <fullName evidence="13">Alkaline-phosphatase-like family protein</fullName>
    </submittedName>
</protein>
<keyword evidence="10" id="KW-0325">Glycoprotein</keyword>
<dbReference type="InterPro" id="IPR045687">
    <property type="entry name" value="PIGG/GPI7_C"/>
</dbReference>
<gene>
    <name evidence="13" type="ORF">CTI12_AA203100</name>
</gene>
<dbReference type="STRING" id="35608.A0A2U1P221"/>
<keyword evidence="6 11" id="KW-0812">Transmembrane</keyword>
<dbReference type="Proteomes" id="UP000245207">
    <property type="component" value="Unassembled WGS sequence"/>
</dbReference>
<feature type="transmembrane region" description="Helical" evidence="11">
    <location>
        <begin position="711"/>
        <end position="729"/>
    </location>
</feature>
<dbReference type="GO" id="GO:0005789">
    <property type="term" value="C:endoplasmic reticulum membrane"/>
    <property type="evidence" value="ECO:0007669"/>
    <property type="project" value="UniProtKB-SubCell"/>
</dbReference>
<dbReference type="GO" id="GO:0006506">
    <property type="term" value="P:GPI anchor biosynthetic process"/>
    <property type="evidence" value="ECO:0007669"/>
    <property type="project" value="UniProtKB-UniPathway"/>
</dbReference>
<comment type="caution">
    <text evidence="13">The sequence shown here is derived from an EMBL/GenBank/DDBJ whole genome shotgun (WGS) entry which is preliminary data.</text>
</comment>
<keyword evidence="7" id="KW-0256">Endoplasmic reticulum</keyword>
<dbReference type="Pfam" id="PF01663">
    <property type="entry name" value="Phosphodiest"/>
    <property type="match status" value="1"/>
</dbReference>
<feature type="transmembrane region" description="Helical" evidence="11">
    <location>
        <begin position="867"/>
        <end position="899"/>
    </location>
</feature>
<dbReference type="InterPro" id="IPR037674">
    <property type="entry name" value="PIG-G_N"/>
</dbReference>
<keyword evidence="5" id="KW-0808">Transferase</keyword>
<proteinExistence type="inferred from homology"/>
<organism evidence="13 14">
    <name type="scientific">Artemisia annua</name>
    <name type="common">Sweet wormwood</name>
    <dbReference type="NCBI Taxonomy" id="35608"/>
    <lineage>
        <taxon>Eukaryota</taxon>
        <taxon>Viridiplantae</taxon>
        <taxon>Streptophyta</taxon>
        <taxon>Embryophyta</taxon>
        <taxon>Tracheophyta</taxon>
        <taxon>Spermatophyta</taxon>
        <taxon>Magnoliopsida</taxon>
        <taxon>eudicotyledons</taxon>
        <taxon>Gunneridae</taxon>
        <taxon>Pentapetalae</taxon>
        <taxon>asterids</taxon>
        <taxon>campanulids</taxon>
        <taxon>Asterales</taxon>
        <taxon>Asteraceae</taxon>
        <taxon>Asteroideae</taxon>
        <taxon>Anthemideae</taxon>
        <taxon>Artemisiinae</taxon>
        <taxon>Artemisia</taxon>
    </lineage>
</organism>
<evidence type="ECO:0000256" key="9">
    <source>
        <dbReference type="ARBA" id="ARBA00023136"/>
    </source>
</evidence>
<evidence type="ECO:0000256" key="1">
    <source>
        <dbReference type="ARBA" id="ARBA00004477"/>
    </source>
</evidence>
<feature type="transmembrane region" description="Helical" evidence="11">
    <location>
        <begin position="12"/>
        <end position="34"/>
    </location>
</feature>
<accession>A0A2U1P221</accession>
<dbReference type="FunFam" id="3.40.720.10:FF:000078">
    <property type="entry name" value="GPI ethanolamine phosphate transferase 2 isoform X4"/>
    <property type="match status" value="1"/>
</dbReference>
<dbReference type="GO" id="GO:0051267">
    <property type="term" value="F:CP2 mannose-ethanolamine phosphotransferase activity"/>
    <property type="evidence" value="ECO:0007669"/>
    <property type="project" value="TreeGrafter"/>
</dbReference>